<evidence type="ECO:0000259" key="6">
    <source>
        <dbReference type="PROSITE" id="PS50110"/>
    </source>
</evidence>
<dbReference type="CDD" id="cd06170">
    <property type="entry name" value="LuxR_C_like"/>
    <property type="match status" value="1"/>
</dbReference>
<dbReference type="PANTHER" id="PTHR43214:SF41">
    <property type="entry name" value="NITRATE_NITRITE RESPONSE REGULATOR PROTEIN NARP"/>
    <property type="match status" value="1"/>
</dbReference>
<dbReference type="Pfam" id="PF00196">
    <property type="entry name" value="GerE"/>
    <property type="match status" value="1"/>
</dbReference>
<dbReference type="InterPro" id="IPR039420">
    <property type="entry name" value="WalR-like"/>
</dbReference>
<evidence type="ECO:0000256" key="4">
    <source>
        <dbReference type="ARBA" id="ARBA00023163"/>
    </source>
</evidence>
<dbReference type="SMART" id="SM00448">
    <property type="entry name" value="REC"/>
    <property type="match status" value="1"/>
</dbReference>
<dbReference type="PRINTS" id="PR00038">
    <property type="entry name" value="HTHLUXR"/>
</dbReference>
<protein>
    <submittedName>
        <fullName evidence="7">Response regulator GacA</fullName>
    </submittedName>
</protein>
<organism evidence="7">
    <name type="scientific">mine drainage metagenome</name>
    <dbReference type="NCBI Taxonomy" id="410659"/>
    <lineage>
        <taxon>unclassified sequences</taxon>
        <taxon>metagenomes</taxon>
        <taxon>ecological metagenomes</taxon>
    </lineage>
</organism>
<dbReference type="PROSITE" id="PS50110">
    <property type="entry name" value="RESPONSE_REGULATORY"/>
    <property type="match status" value="1"/>
</dbReference>
<evidence type="ECO:0000256" key="1">
    <source>
        <dbReference type="ARBA" id="ARBA00022553"/>
    </source>
</evidence>
<dbReference type="PROSITE" id="PS50043">
    <property type="entry name" value="HTH_LUXR_2"/>
    <property type="match status" value="1"/>
</dbReference>
<dbReference type="GO" id="GO:0000160">
    <property type="term" value="P:phosphorelay signal transduction system"/>
    <property type="evidence" value="ECO:0007669"/>
    <property type="project" value="InterPro"/>
</dbReference>
<dbReference type="InterPro" id="IPR000792">
    <property type="entry name" value="Tscrpt_reg_LuxR_C"/>
</dbReference>
<dbReference type="PANTHER" id="PTHR43214">
    <property type="entry name" value="TWO-COMPONENT RESPONSE REGULATOR"/>
    <property type="match status" value="1"/>
</dbReference>
<evidence type="ECO:0000256" key="2">
    <source>
        <dbReference type="ARBA" id="ARBA00023015"/>
    </source>
</evidence>
<accession>A0A3P3ZNK0</accession>
<feature type="domain" description="HTH luxR-type" evidence="5">
    <location>
        <begin position="145"/>
        <end position="210"/>
    </location>
</feature>
<name>A0A3P3ZNK0_9ZZZZ</name>
<evidence type="ECO:0000256" key="3">
    <source>
        <dbReference type="ARBA" id="ARBA00023125"/>
    </source>
</evidence>
<dbReference type="CDD" id="cd17535">
    <property type="entry name" value="REC_NarL-like"/>
    <property type="match status" value="1"/>
</dbReference>
<evidence type="ECO:0000259" key="5">
    <source>
        <dbReference type="PROSITE" id="PS50043"/>
    </source>
</evidence>
<dbReference type="Gene3D" id="3.40.50.2300">
    <property type="match status" value="1"/>
</dbReference>
<keyword evidence="4" id="KW-0804">Transcription</keyword>
<dbReference type="GO" id="GO:0006355">
    <property type="term" value="P:regulation of DNA-templated transcription"/>
    <property type="evidence" value="ECO:0007669"/>
    <property type="project" value="InterPro"/>
</dbReference>
<dbReference type="SMART" id="SM00421">
    <property type="entry name" value="HTH_LUXR"/>
    <property type="match status" value="1"/>
</dbReference>
<gene>
    <name evidence="7" type="primary">gacA</name>
    <name evidence="7" type="ORF">CARN8_2520002</name>
</gene>
<dbReference type="SUPFAM" id="SSF46894">
    <property type="entry name" value="C-terminal effector domain of the bipartite response regulators"/>
    <property type="match status" value="1"/>
</dbReference>
<dbReference type="InterPro" id="IPR001789">
    <property type="entry name" value="Sig_transdc_resp-reg_receiver"/>
</dbReference>
<keyword evidence="1" id="KW-0597">Phosphoprotein</keyword>
<dbReference type="AlphaFoldDB" id="A0A3P3ZNK0"/>
<reference evidence="7" key="1">
    <citation type="submission" date="2018-10" db="EMBL/GenBank/DDBJ databases">
        <authorList>
            <person name="Plewniak F."/>
        </authorList>
    </citation>
    <scope>NUCLEOTIDE SEQUENCE</scope>
</reference>
<evidence type="ECO:0000313" key="7">
    <source>
        <dbReference type="EMBL" id="VAY87861.1"/>
    </source>
</evidence>
<dbReference type="InterPro" id="IPR011006">
    <property type="entry name" value="CheY-like_superfamily"/>
</dbReference>
<dbReference type="EMBL" id="UOYP01000171">
    <property type="protein sequence ID" value="VAY87861.1"/>
    <property type="molecule type" value="Genomic_DNA"/>
</dbReference>
<keyword evidence="3" id="KW-0238">DNA-binding</keyword>
<dbReference type="InterPro" id="IPR058245">
    <property type="entry name" value="NreC/VraR/RcsB-like_REC"/>
</dbReference>
<dbReference type="SUPFAM" id="SSF52172">
    <property type="entry name" value="CheY-like"/>
    <property type="match status" value="1"/>
</dbReference>
<dbReference type="InterPro" id="IPR016032">
    <property type="entry name" value="Sig_transdc_resp-reg_C-effctor"/>
</dbReference>
<feature type="domain" description="Response regulatory" evidence="6">
    <location>
        <begin position="6"/>
        <end position="122"/>
    </location>
</feature>
<dbReference type="Pfam" id="PF00072">
    <property type="entry name" value="Response_reg"/>
    <property type="match status" value="1"/>
</dbReference>
<sequence length="213" mass="23818">MSEKIKVLVVDDHAIIRKGITQLLRDTEDMEVVAEAQNGAEALQLIRDNAYGVVLLDISMPGEHGIDVLIKIKDLKPNLPVLILSMYPEDQYAIRSLKAGAAGYINKQDALSQMVIAIRQVSTGRKYISSELAVQLAENLTHQNQDLPHQTLSHREYQTLCLIASGKKLSEIAEIMILSAKTVSVYRARLLEKMKMRTNAELIHYAITHHLVP</sequence>
<keyword evidence="2" id="KW-0805">Transcription regulation</keyword>
<dbReference type="GO" id="GO:0003677">
    <property type="term" value="F:DNA binding"/>
    <property type="evidence" value="ECO:0007669"/>
    <property type="project" value="UniProtKB-KW"/>
</dbReference>
<proteinExistence type="predicted"/>